<dbReference type="HOGENOM" id="CLU_029804_0_0_1"/>
<dbReference type="KEGG" id="lth:KLTH0B04862g"/>
<dbReference type="OMA" id="HISMQMA"/>
<evidence type="ECO:0000256" key="2">
    <source>
        <dbReference type="SAM" id="MobiDB-lite"/>
    </source>
</evidence>
<dbReference type="InterPro" id="IPR013712">
    <property type="entry name" value="MMR1"/>
</dbReference>
<dbReference type="Proteomes" id="UP000002036">
    <property type="component" value="Chromosome B"/>
</dbReference>
<dbReference type="RefSeq" id="XP_002551998.1">
    <property type="nucleotide sequence ID" value="XM_002551952.1"/>
</dbReference>
<proteinExistence type="predicted"/>
<sequence length="514" mass="57104">MNTPPMGAEKLTPKMSPTMLHLDDSLAPLANPSFMYLDESKSNYPAMYRTSLSKLTERGRSGRGRTVEAKTPTKLLRSNSPIRAMLNNPPKMLKPEYIGISKLLNNNNSSRVGSAVTPSMILTSSKLNFGNTKKASSEEVRQPTQTQEAKKQVVAPPPTPTPVPQTEEPALPQATTASQQMPPPSAQPRTQKHPEPAVHSHHGEKVPQPKQRHHSQMLSHKDSRGSKHARGLSSTSTAISGSTACELRTEHAAALPTPGSVEEIATKTPGYRFPSTTSTASSSSTFDLKEFPEALNLNFEVPNDKEEFVLATQSKRSSYISSIGSANEDDLNGWFAQYAEDRQVSTLSMGDAQKEKALQTEHFSLRVKQLELQIAELRLQNEEMRHNITAHRTIQDRCMFEALHDVQREKENTYKEMDRKMKQLEKQINNYRKVIQKLTNSTKTAPVSKPRIPMLDALALDEISETRSSDGEEDEHVDDATIISELNPDERSASASQSPRKRPAGFNLSLTFEK</sequence>
<gene>
    <name evidence="3" type="ordered locus">KLTH0B04862g</name>
</gene>
<reference evidence="3 4" key="1">
    <citation type="journal article" date="2009" name="Genome Res.">
        <title>Comparative genomics of protoploid Saccharomycetaceae.</title>
        <authorList>
            <consortium name="The Genolevures Consortium"/>
            <person name="Souciet J.-L."/>
            <person name="Dujon B."/>
            <person name="Gaillardin C."/>
            <person name="Johnston M."/>
            <person name="Baret P.V."/>
            <person name="Cliften P."/>
            <person name="Sherman D.J."/>
            <person name="Weissenbach J."/>
            <person name="Westhof E."/>
            <person name="Wincker P."/>
            <person name="Jubin C."/>
            <person name="Poulain J."/>
            <person name="Barbe V."/>
            <person name="Segurens B."/>
            <person name="Artiguenave F."/>
            <person name="Anthouard V."/>
            <person name="Vacherie B."/>
            <person name="Val M.-E."/>
            <person name="Fulton R.S."/>
            <person name="Minx P."/>
            <person name="Wilson R."/>
            <person name="Durrens P."/>
            <person name="Jean G."/>
            <person name="Marck C."/>
            <person name="Martin T."/>
            <person name="Nikolski M."/>
            <person name="Rolland T."/>
            <person name="Seret M.-L."/>
            <person name="Casaregola S."/>
            <person name="Despons L."/>
            <person name="Fairhead C."/>
            <person name="Fischer G."/>
            <person name="Lafontaine I."/>
            <person name="Leh V."/>
            <person name="Lemaire M."/>
            <person name="de Montigny J."/>
            <person name="Neuveglise C."/>
            <person name="Thierry A."/>
            <person name="Blanc-Lenfle I."/>
            <person name="Bleykasten C."/>
            <person name="Diffels J."/>
            <person name="Fritsch E."/>
            <person name="Frangeul L."/>
            <person name="Goeffon A."/>
            <person name="Jauniaux N."/>
            <person name="Kachouri-Lafond R."/>
            <person name="Payen C."/>
            <person name="Potier S."/>
            <person name="Pribylova L."/>
            <person name="Ozanne C."/>
            <person name="Richard G.-F."/>
            <person name="Sacerdot C."/>
            <person name="Straub M.-L."/>
            <person name="Talla E."/>
        </authorList>
    </citation>
    <scope>NUCLEOTIDE SEQUENCE [LARGE SCALE GENOMIC DNA]</scope>
    <source>
        <strain evidence="4">ATCC 56472 / CBS 6340 / NRRL Y-8284</strain>
    </source>
</reference>
<organism evidence="3 4">
    <name type="scientific">Lachancea thermotolerans (strain ATCC 56472 / CBS 6340 / NRRL Y-8284)</name>
    <name type="common">Yeast</name>
    <name type="synonym">Kluyveromyces thermotolerans</name>
    <dbReference type="NCBI Taxonomy" id="559295"/>
    <lineage>
        <taxon>Eukaryota</taxon>
        <taxon>Fungi</taxon>
        <taxon>Dikarya</taxon>
        <taxon>Ascomycota</taxon>
        <taxon>Saccharomycotina</taxon>
        <taxon>Saccharomycetes</taxon>
        <taxon>Saccharomycetales</taxon>
        <taxon>Saccharomycetaceae</taxon>
        <taxon>Lachancea</taxon>
    </lineage>
</organism>
<evidence type="ECO:0000256" key="1">
    <source>
        <dbReference type="SAM" id="Coils"/>
    </source>
</evidence>
<dbReference type="OrthoDB" id="4035554at2759"/>
<feature type="coiled-coil region" evidence="1">
    <location>
        <begin position="360"/>
        <end position="441"/>
    </location>
</feature>
<feature type="region of interest" description="Disordered" evidence="2">
    <location>
        <begin position="464"/>
        <end position="514"/>
    </location>
</feature>
<protein>
    <submittedName>
        <fullName evidence="3">KLTH0B04862p</fullName>
    </submittedName>
</protein>
<accession>C5DCP9</accession>
<dbReference type="GeneID" id="8290836"/>
<feature type="compositionally biased region" description="Basic and acidic residues" evidence="2">
    <location>
        <begin position="192"/>
        <end position="207"/>
    </location>
</feature>
<keyword evidence="1" id="KW-0175">Coiled coil</keyword>
<dbReference type="EMBL" id="CU928166">
    <property type="protein sequence ID" value="CAR21560.1"/>
    <property type="molecule type" value="Genomic_DNA"/>
</dbReference>
<dbReference type="FunCoup" id="C5DCP9">
    <property type="interactions" value="49"/>
</dbReference>
<dbReference type="Pfam" id="PF08505">
    <property type="entry name" value="MMR1"/>
    <property type="match status" value="1"/>
</dbReference>
<dbReference type="STRING" id="559295.C5DCP9"/>
<evidence type="ECO:0000313" key="3">
    <source>
        <dbReference type="EMBL" id="CAR21560.1"/>
    </source>
</evidence>
<dbReference type="AlphaFoldDB" id="C5DCP9"/>
<keyword evidence="4" id="KW-1185">Reference proteome</keyword>
<evidence type="ECO:0000313" key="4">
    <source>
        <dbReference type="Proteomes" id="UP000002036"/>
    </source>
</evidence>
<dbReference type="eggNOG" id="ENOG502RXGA">
    <property type="taxonomic scope" value="Eukaryota"/>
</dbReference>
<feature type="region of interest" description="Disordered" evidence="2">
    <location>
        <begin position="131"/>
        <end position="240"/>
    </location>
</feature>
<name>C5DCP9_LACTC</name>
<dbReference type="InParanoid" id="C5DCP9"/>